<dbReference type="Proteomes" id="UP000664702">
    <property type="component" value="Chromosome"/>
</dbReference>
<proteinExistence type="predicted"/>
<reference evidence="1" key="1">
    <citation type="submission" date="2021-03" db="EMBL/GenBank/DDBJ databases">
        <title>Whole Genome Sequence of Bradyrhizobium sp. Strain 144S4.</title>
        <authorList>
            <person name="Bromfield E.S.P."/>
            <person name="Cloutier S."/>
        </authorList>
    </citation>
    <scope>NUCLEOTIDE SEQUENCE [LARGE SCALE GENOMIC DNA]</scope>
    <source>
        <strain evidence="1">144S4</strain>
    </source>
</reference>
<dbReference type="EMBL" id="JAGEMI010000001">
    <property type="protein sequence ID" value="MBO1865650.1"/>
    <property type="molecule type" value="Genomic_DNA"/>
</dbReference>
<organism evidence="1">
    <name type="scientific">Bradyrhizobium barranii subsp. barranii</name>
    <dbReference type="NCBI Taxonomy" id="2823807"/>
    <lineage>
        <taxon>Bacteria</taxon>
        <taxon>Pseudomonadati</taxon>
        <taxon>Pseudomonadota</taxon>
        <taxon>Alphaproteobacteria</taxon>
        <taxon>Hyphomicrobiales</taxon>
        <taxon>Nitrobacteraceae</taxon>
        <taxon>Bradyrhizobium</taxon>
        <taxon>Bradyrhizobium barranii</taxon>
    </lineage>
</organism>
<sequence>MTRPKRTKDPNQIAKAVIDTATARIFPSDIAAARAKKMRGFHIRIDDGTEQFFSIMSTAYRDAAAAVPAIYDRSLPCARRALIGTSHPCGRKRLRCLQPIRLARPISLCAYQIAKSRQ</sequence>
<dbReference type="KEGG" id="bban:J4G43_031560"/>
<name>A0A939MD09_9BRAD</name>
<evidence type="ECO:0000313" key="1">
    <source>
        <dbReference type="EMBL" id="MBO1865650.1"/>
    </source>
</evidence>
<evidence type="ECO:0000313" key="2">
    <source>
        <dbReference type="EMBL" id="UEM09265.1"/>
    </source>
</evidence>
<dbReference type="RefSeq" id="WP_208087354.1">
    <property type="nucleotide sequence ID" value="NZ_CP086136.1"/>
</dbReference>
<dbReference type="AlphaFoldDB" id="A0A939MD09"/>
<accession>A0A939MD09</accession>
<protein>
    <submittedName>
        <fullName evidence="1">Uncharacterized protein</fullName>
    </submittedName>
</protein>
<evidence type="ECO:0000313" key="3">
    <source>
        <dbReference type="Proteomes" id="UP000664702"/>
    </source>
</evidence>
<reference evidence="2 3" key="2">
    <citation type="journal article" date="2022" name="Int. J. Syst. Evol. Microbiol.">
        <title>Strains of Bradyrhizobium barranii sp. nov. associated with legumes native to Canada are symbionts of soybeans and belong to different subspecies (subsp. barranii subsp. nov. and subsp. apii subsp. nov.) and symbiovars (sv. glycinearum and sv. septentrionale).</title>
        <authorList>
            <person name="Bromfield E.S.P."/>
            <person name="Cloutier S."/>
            <person name="Wasai-Hara S."/>
            <person name="Minamisawa K."/>
        </authorList>
    </citation>
    <scope>NUCLEOTIDE SEQUENCE [LARGE SCALE GENOMIC DNA]</scope>
    <source>
        <strain evidence="2 3">144S4</strain>
    </source>
</reference>
<gene>
    <name evidence="2" type="ORF">J4G43_031560</name>
    <name evidence="1" type="ORF">J4G43_33545</name>
</gene>
<dbReference type="EMBL" id="CP086136">
    <property type="protein sequence ID" value="UEM09265.1"/>
    <property type="molecule type" value="Genomic_DNA"/>
</dbReference>